<dbReference type="EMBL" id="JBHSFS010000027">
    <property type="protein sequence ID" value="MFC4517872.1"/>
    <property type="molecule type" value="Genomic_DNA"/>
</dbReference>
<gene>
    <name evidence="3" type="ORF">ACFPEN_33880</name>
</gene>
<keyword evidence="4" id="KW-1185">Reference proteome</keyword>
<dbReference type="InterPro" id="IPR036514">
    <property type="entry name" value="SGNH_hydro_sf"/>
</dbReference>
<dbReference type="SUPFAM" id="SSF52266">
    <property type="entry name" value="SGNH hydrolase"/>
    <property type="match status" value="1"/>
</dbReference>
<name>A0ABV9BV41_9ACTN</name>
<evidence type="ECO:0000256" key="1">
    <source>
        <dbReference type="SAM" id="SignalP"/>
    </source>
</evidence>
<dbReference type="PANTHER" id="PTHR37981:SF1">
    <property type="entry name" value="SGNH HYDROLASE-TYPE ESTERASE DOMAIN-CONTAINING PROTEIN"/>
    <property type="match status" value="1"/>
</dbReference>
<comment type="caution">
    <text evidence="3">The sequence shown here is derived from an EMBL/GenBank/DDBJ whole genome shotgun (WGS) entry which is preliminary data.</text>
</comment>
<sequence length="282" mass="29202">MRRTSWWGRRLLAMLVCPLTVASVAVASPAHAGSAPAGAGRKLGYAALGDSIASGLGAGNYEASSGRCSRSASAHPALWAAEHHVGEFRFAACSGAKTSDVTATQLSGLDGGVRLVSMTVGANDVGFSDVLKACAMQGEQECLQRVGQARDDIDHTLPGRLDALDKAVREKAPQARVAVLGYPHLFSAGTCGGQLVSPRGQAALNDATDRLNAVTRDRAQAHGFVFADVTRAFTGHELCSDDPWTISPSLFTLDSAYHPNATGQRQGYLPALETAAGAGSGI</sequence>
<evidence type="ECO:0000313" key="4">
    <source>
        <dbReference type="Proteomes" id="UP001595990"/>
    </source>
</evidence>
<dbReference type="EC" id="3.1.-.-" evidence="3"/>
<dbReference type="Proteomes" id="UP001595990">
    <property type="component" value="Unassembled WGS sequence"/>
</dbReference>
<evidence type="ECO:0000259" key="2">
    <source>
        <dbReference type="Pfam" id="PF13472"/>
    </source>
</evidence>
<keyword evidence="1" id="KW-0732">Signal</keyword>
<dbReference type="InterPro" id="IPR013830">
    <property type="entry name" value="SGNH_hydro"/>
</dbReference>
<evidence type="ECO:0000313" key="3">
    <source>
        <dbReference type="EMBL" id="MFC4517872.1"/>
    </source>
</evidence>
<dbReference type="Pfam" id="PF13472">
    <property type="entry name" value="Lipase_GDSL_2"/>
    <property type="match status" value="1"/>
</dbReference>
<reference evidence="4" key="1">
    <citation type="journal article" date="2019" name="Int. J. Syst. Evol. Microbiol.">
        <title>The Global Catalogue of Microorganisms (GCM) 10K type strain sequencing project: providing services to taxonomists for standard genome sequencing and annotation.</title>
        <authorList>
            <consortium name="The Broad Institute Genomics Platform"/>
            <consortium name="The Broad Institute Genome Sequencing Center for Infectious Disease"/>
            <person name="Wu L."/>
            <person name="Ma J."/>
        </authorList>
    </citation>
    <scope>NUCLEOTIDE SEQUENCE [LARGE SCALE GENOMIC DNA]</scope>
    <source>
        <strain evidence="4">CECT 8064</strain>
    </source>
</reference>
<organism evidence="3 4">
    <name type="scientific">Streptomyces ehimensis</name>
    <dbReference type="NCBI Taxonomy" id="68195"/>
    <lineage>
        <taxon>Bacteria</taxon>
        <taxon>Bacillati</taxon>
        <taxon>Actinomycetota</taxon>
        <taxon>Actinomycetes</taxon>
        <taxon>Kitasatosporales</taxon>
        <taxon>Streptomycetaceae</taxon>
        <taxon>Streptomyces</taxon>
    </lineage>
</organism>
<feature type="signal peptide" evidence="1">
    <location>
        <begin position="1"/>
        <end position="32"/>
    </location>
</feature>
<feature type="chain" id="PRO_5046045562" evidence="1">
    <location>
        <begin position="33"/>
        <end position="282"/>
    </location>
</feature>
<keyword evidence="3" id="KW-0378">Hydrolase</keyword>
<dbReference type="GO" id="GO:0016787">
    <property type="term" value="F:hydrolase activity"/>
    <property type="evidence" value="ECO:0007669"/>
    <property type="project" value="UniProtKB-KW"/>
</dbReference>
<dbReference type="PANTHER" id="PTHR37981">
    <property type="entry name" value="LIPASE 2"/>
    <property type="match status" value="1"/>
</dbReference>
<accession>A0ABV9BV41</accession>
<dbReference type="InterPro" id="IPR037460">
    <property type="entry name" value="SEST-like"/>
</dbReference>
<dbReference type="RefSeq" id="WP_358219540.1">
    <property type="nucleotide sequence ID" value="NZ_JBHSFS010000027.1"/>
</dbReference>
<feature type="domain" description="SGNH hydrolase-type esterase" evidence="2">
    <location>
        <begin position="47"/>
        <end position="265"/>
    </location>
</feature>
<protein>
    <submittedName>
        <fullName evidence="3">SGNH/GDSL hydrolase family protein</fullName>
        <ecNumber evidence="3">3.1.-.-</ecNumber>
    </submittedName>
</protein>
<proteinExistence type="predicted"/>
<dbReference type="Gene3D" id="3.40.50.1110">
    <property type="entry name" value="SGNH hydrolase"/>
    <property type="match status" value="1"/>
</dbReference>
<dbReference type="CDD" id="cd01823">
    <property type="entry name" value="SEST_like"/>
    <property type="match status" value="1"/>
</dbReference>